<keyword evidence="3 7" id="KW-0805">Transcription regulation</keyword>
<dbReference type="InterPro" id="IPR055122">
    <property type="entry name" value="Med14_N"/>
</dbReference>
<dbReference type="STRING" id="6248.A0A0K0DSV7"/>
<dbReference type="WBParaSite" id="SSTP_0000032000.1">
    <property type="protein sequence ID" value="SSTP_0000032000.1"/>
    <property type="gene ID" value="SSTP_0000032000"/>
</dbReference>
<evidence type="ECO:0000256" key="3">
    <source>
        <dbReference type="ARBA" id="ARBA00023015"/>
    </source>
</evidence>
<evidence type="ECO:0000256" key="7">
    <source>
        <dbReference type="RuleBase" id="RU365082"/>
    </source>
</evidence>
<feature type="domain" description="Mediator of RNA polymerase II transcription subunit 14 RM6" evidence="10">
    <location>
        <begin position="803"/>
        <end position="846"/>
    </location>
</feature>
<evidence type="ECO:0000256" key="5">
    <source>
        <dbReference type="ARBA" id="ARBA00023163"/>
    </source>
</evidence>
<evidence type="ECO:0000259" key="9">
    <source>
        <dbReference type="Pfam" id="PF08638"/>
    </source>
</evidence>
<keyword evidence="6 7" id="KW-0539">Nucleus</keyword>
<dbReference type="GO" id="GO:0006357">
    <property type="term" value="P:regulation of transcription by RNA polymerase II"/>
    <property type="evidence" value="ECO:0007669"/>
    <property type="project" value="InterPro"/>
</dbReference>
<evidence type="ECO:0000256" key="1">
    <source>
        <dbReference type="ARBA" id="ARBA00004123"/>
    </source>
</evidence>
<keyword evidence="12" id="KW-1185">Reference proteome</keyword>
<dbReference type="GO" id="GO:0003712">
    <property type="term" value="F:transcription coregulator activity"/>
    <property type="evidence" value="ECO:0007669"/>
    <property type="project" value="UniProtKB-UniRule"/>
</dbReference>
<dbReference type="Pfam" id="PF08638">
    <property type="entry name" value="Med14"/>
    <property type="match status" value="1"/>
</dbReference>
<accession>A0A0K0DSV7</accession>
<feature type="region of interest" description="Disordered" evidence="8">
    <location>
        <begin position="1"/>
        <end position="32"/>
    </location>
</feature>
<dbReference type="WBParaSite" id="TCONS_00015133.p1">
    <property type="protein sequence ID" value="TCONS_00015133.p1"/>
    <property type="gene ID" value="XLOC_010356"/>
</dbReference>
<keyword evidence="5 7" id="KW-0804">Transcription</keyword>
<dbReference type="GO" id="GO:0016592">
    <property type="term" value="C:mediator complex"/>
    <property type="evidence" value="ECO:0007669"/>
    <property type="project" value="UniProtKB-UniRule"/>
</dbReference>
<protein>
    <recommendedName>
        <fullName evidence="7">Mediator of RNA polymerase II transcription subunit 14</fullName>
    </recommendedName>
    <alternativeName>
        <fullName evidence="7">Mediator complex subunit 14</fullName>
    </alternativeName>
</protein>
<dbReference type="AlphaFoldDB" id="A0A0K0DSV7"/>
<proteinExistence type="inferred from homology"/>
<feature type="domain" description="Mediator complex subunit MED14 N-terminal" evidence="9">
    <location>
        <begin position="71"/>
        <end position="259"/>
    </location>
</feature>
<dbReference type="InterPro" id="IPR056879">
    <property type="entry name" value="RM3_Med14"/>
</dbReference>
<dbReference type="InterPro" id="IPR055114">
    <property type="entry name" value="Med14_RM6"/>
</dbReference>
<dbReference type="InterPro" id="IPR013947">
    <property type="entry name" value="Mediator_Med14"/>
</dbReference>
<dbReference type="Proteomes" id="UP000035681">
    <property type="component" value="Unplaced"/>
</dbReference>
<evidence type="ECO:0000256" key="4">
    <source>
        <dbReference type="ARBA" id="ARBA00023159"/>
    </source>
</evidence>
<dbReference type="GO" id="GO:0070847">
    <property type="term" value="C:core mediator complex"/>
    <property type="evidence" value="ECO:0007669"/>
    <property type="project" value="TreeGrafter"/>
</dbReference>
<comment type="similarity">
    <text evidence="2 7">Belongs to the Mediator complex subunit 14 family.</text>
</comment>
<evidence type="ECO:0000259" key="11">
    <source>
        <dbReference type="Pfam" id="PF25065"/>
    </source>
</evidence>
<evidence type="ECO:0000259" key="10">
    <source>
        <dbReference type="Pfam" id="PF22984"/>
    </source>
</evidence>
<evidence type="ECO:0000256" key="6">
    <source>
        <dbReference type="ARBA" id="ARBA00023242"/>
    </source>
</evidence>
<organism evidence="13">
    <name type="scientific">Strongyloides stercoralis</name>
    <name type="common">Threadworm</name>
    <dbReference type="NCBI Taxonomy" id="6248"/>
    <lineage>
        <taxon>Eukaryota</taxon>
        <taxon>Metazoa</taxon>
        <taxon>Ecdysozoa</taxon>
        <taxon>Nematoda</taxon>
        <taxon>Chromadorea</taxon>
        <taxon>Rhabditida</taxon>
        <taxon>Tylenchina</taxon>
        <taxon>Panagrolaimomorpha</taxon>
        <taxon>Strongyloidoidea</taxon>
        <taxon>Strongyloididae</taxon>
        <taxon>Strongyloides</taxon>
    </lineage>
</organism>
<dbReference type="PANTHER" id="PTHR12809:SF2">
    <property type="entry name" value="MEDIATOR OF RNA POLYMERASE II TRANSCRIPTION SUBUNIT 14"/>
    <property type="match status" value="1"/>
</dbReference>
<dbReference type="Pfam" id="PF22984">
    <property type="entry name" value="RM6_Med14"/>
    <property type="match status" value="1"/>
</dbReference>
<comment type="subunit">
    <text evidence="7">Component of the Mediator complex.</text>
</comment>
<feature type="domain" description="Mediator of RNA polymerase II transcription subunit 14 RM3" evidence="11">
    <location>
        <begin position="418"/>
        <end position="528"/>
    </location>
</feature>
<name>A0A0K0DSV7_STRER</name>
<evidence type="ECO:0000256" key="8">
    <source>
        <dbReference type="SAM" id="MobiDB-lite"/>
    </source>
</evidence>
<dbReference type="PANTHER" id="PTHR12809">
    <property type="entry name" value="MEDIATOR COMPLEX SUBUNIT"/>
    <property type="match status" value="1"/>
</dbReference>
<keyword evidence="4 7" id="KW-0010">Activator</keyword>
<evidence type="ECO:0000313" key="13">
    <source>
        <dbReference type="WBParaSite" id="SSTP_0000032000.1"/>
    </source>
</evidence>
<comment type="function">
    <text evidence="7">Component of the Mediator complex, a coactivator involved in the regulated transcription of nearly all RNA polymerase II-dependent genes. Mediator functions as a bridge to convey information from gene-specific regulatory proteins to the basal RNA polymerase II transcription machinery. Mediator is recruited to promoters by direct interactions with regulatory proteins and serves as a scaffold for the assembly of a functional preinitiation complex with RNA polymerase II and the general transcription factors.</text>
</comment>
<evidence type="ECO:0000256" key="2">
    <source>
        <dbReference type="ARBA" id="ARBA00007813"/>
    </source>
</evidence>
<sequence>MSDGSNFSDDSSSDEKEEFVNNSSDKLTGDIKKNWSLGKDFTKNKNNDDEEFEEILSYLPPVPQSHNSGMISLDLLLKLASHKVSQELIVLSELIPKAYDQSKKISLVEFSFVAMNLFSKILALVKWYRYFKKYRLCTPIQYFLDQQSQIFRDTADALCGIARVELSGARLPYFEMQSALNNIWGYFEILPLAIKKRFVPEPPVSKIDQKIVLSKINQIIKNRLSLISSKIPVGITDLIIKNGTVILKVNGEYEITLTLLSADVNEKWTLLHITILVEQHDIGYGTKLVHPLQLHNIHQHLQKLMNDSKNPINTMHNFMHEFCLSIQLDVIYCEAIQLIQKQYNRKLIIEKYDIEDGKLVISYWPKYNDKKISPSQYKLIITHSKSISFHGLRVYHSPYRNNMPQLDTNTGRLSLNTLISSTTTIRAREKLEVLKKKLDKVNPTSGTYISGCSLETIKFPLLNNCNLIEEDHLSFGVNRFTGKYFCFCNISESDENILNLNNILNNNGNIKELQRIINNIRINLLMEKYKKIMGLNYLIVNEAVLPKKAKEFLKDKEKNKICIKFHRDLPYYSIFLFSNNCNNSVSISQYIIFKNNCNEVIILPFNEKYQDSSKNEIDDSKKFKFLRNISSEISNVIHLPNEIKNLILVMDMSVRHLKLVEDFKKKGVSLDPINLMKPNDCIKLKINSIPTLHTKDLELLKYIEKLTVFCDNRANLLWPFEFYIQNIPIIADFYNHTLVEDISIKNYGKRNFILANRTSSSTACTSASLDIISTNFIEKMAICSMLYKQVLHFSKYYYEYYRKFCNIKIFNFQKLIVAYGKNRDQLMFLTYKPSRKTYLMSFGLGSSKSFVTGNKENYESHNGNFINVHNLILPYIHEMTRKEFFLKDVIHYLINTSDGLTCLYKSIKPRLISTEAFGQVSREMVFYNQQFQLELFVIDEHSFQLANGTISLGIYVFNTKYVYLKDSSYGEPAIIGLENFLKFYVENLISKSLFNMTQIEKNNYFVTSRKIFRIPLEIFEKITSINNTFKNYSILGKYIYNLRSFDKLRIIFSQPKEKTISKGCNIRFNDFQRTSYYIKVSFQGATMINGSIPCKIHFTVYIEPNTFDIKAKIEYEGTFKPSDSDIQIAQEYFEKMLSNGNCPQGVYSFINILRLTYPMSFNNLALLMQLEMRPKINHYYKLSLDLVSNDHRNADQTVQYSPSFLIDEKSFRVLIPVSLRPQIRESKKSKSVDPDRLKLNVVWDIKNNKLTLHKPSTDLMKYMNDKIVKHNEMIKDTSECVIESCLRILLIDHLKEPETLT</sequence>
<dbReference type="Pfam" id="PF25065">
    <property type="entry name" value="RM3_Med14"/>
    <property type="match status" value="1"/>
</dbReference>
<reference evidence="13" key="1">
    <citation type="submission" date="2015-08" db="UniProtKB">
        <authorList>
            <consortium name="WormBaseParasite"/>
        </authorList>
    </citation>
    <scope>IDENTIFICATION</scope>
</reference>
<feature type="compositionally biased region" description="Low complexity" evidence="8">
    <location>
        <begin position="1"/>
        <end position="10"/>
    </location>
</feature>
<evidence type="ECO:0000313" key="12">
    <source>
        <dbReference type="Proteomes" id="UP000035681"/>
    </source>
</evidence>
<comment type="subcellular location">
    <subcellularLocation>
        <location evidence="1 7">Nucleus</location>
    </subcellularLocation>
</comment>